<protein>
    <submittedName>
        <fullName evidence="1">Uncharacterized protein</fullName>
    </submittedName>
</protein>
<evidence type="ECO:0000313" key="1">
    <source>
        <dbReference type="EMBL" id="RDX49440.1"/>
    </source>
</evidence>
<proteinExistence type="predicted"/>
<dbReference type="EMBL" id="KZ857405">
    <property type="protein sequence ID" value="RDX49440.1"/>
    <property type="molecule type" value="Genomic_DNA"/>
</dbReference>
<sequence>MKRWLSNVAVMKEVPLLLSHWRTARRETHRIRKRWLNRGSAAPRDLPCATFVTSVRPPSPGHSVMSFLVFVLPAKCICTQQAPN</sequence>
<accession>A0A371DA89</accession>
<evidence type="ECO:0000313" key="2">
    <source>
        <dbReference type="Proteomes" id="UP000256964"/>
    </source>
</evidence>
<organism evidence="1 2">
    <name type="scientific">Lentinus brumalis</name>
    <dbReference type="NCBI Taxonomy" id="2498619"/>
    <lineage>
        <taxon>Eukaryota</taxon>
        <taxon>Fungi</taxon>
        <taxon>Dikarya</taxon>
        <taxon>Basidiomycota</taxon>
        <taxon>Agaricomycotina</taxon>
        <taxon>Agaricomycetes</taxon>
        <taxon>Polyporales</taxon>
        <taxon>Polyporaceae</taxon>
        <taxon>Lentinus</taxon>
    </lineage>
</organism>
<name>A0A371DA89_9APHY</name>
<gene>
    <name evidence="1" type="ORF">OH76DRAFT_530610</name>
</gene>
<reference evidence="1 2" key="1">
    <citation type="journal article" date="2018" name="Biotechnol. Biofuels">
        <title>Integrative visual omics of the white-rot fungus Polyporus brumalis exposes the biotechnological potential of its oxidative enzymes for delignifying raw plant biomass.</title>
        <authorList>
            <person name="Miyauchi S."/>
            <person name="Rancon A."/>
            <person name="Drula E."/>
            <person name="Hage H."/>
            <person name="Chaduli D."/>
            <person name="Favel A."/>
            <person name="Grisel S."/>
            <person name="Henrissat B."/>
            <person name="Herpoel-Gimbert I."/>
            <person name="Ruiz-Duenas F.J."/>
            <person name="Chevret D."/>
            <person name="Hainaut M."/>
            <person name="Lin J."/>
            <person name="Wang M."/>
            <person name="Pangilinan J."/>
            <person name="Lipzen A."/>
            <person name="Lesage-Meessen L."/>
            <person name="Navarro D."/>
            <person name="Riley R."/>
            <person name="Grigoriev I.V."/>
            <person name="Zhou S."/>
            <person name="Raouche S."/>
            <person name="Rosso M.N."/>
        </authorList>
    </citation>
    <scope>NUCLEOTIDE SEQUENCE [LARGE SCALE GENOMIC DNA]</scope>
    <source>
        <strain evidence="1 2">BRFM 1820</strain>
    </source>
</reference>
<dbReference type="Proteomes" id="UP000256964">
    <property type="component" value="Unassembled WGS sequence"/>
</dbReference>
<keyword evidence="2" id="KW-1185">Reference proteome</keyword>
<dbReference type="AlphaFoldDB" id="A0A371DA89"/>